<keyword evidence="3" id="KW-0456">Lyase</keyword>
<dbReference type="GO" id="GO:0046872">
    <property type="term" value="F:metal ion binding"/>
    <property type="evidence" value="ECO:0007669"/>
    <property type="project" value="UniProtKB-KW"/>
</dbReference>
<dbReference type="GO" id="GO:0016832">
    <property type="term" value="F:aldehyde-lyase activity"/>
    <property type="evidence" value="ECO:0007669"/>
    <property type="project" value="TreeGrafter"/>
</dbReference>
<dbReference type="EMBL" id="FMAH01000024">
    <property type="protein sequence ID" value="SCB36024.1"/>
    <property type="molecule type" value="Genomic_DNA"/>
</dbReference>
<keyword evidence="6" id="KW-1185">Reference proteome</keyword>
<dbReference type="OrthoDB" id="9802624at2"/>
<evidence type="ECO:0000259" key="4">
    <source>
        <dbReference type="Pfam" id="PF03328"/>
    </source>
</evidence>
<dbReference type="GO" id="GO:0005737">
    <property type="term" value="C:cytoplasm"/>
    <property type="evidence" value="ECO:0007669"/>
    <property type="project" value="TreeGrafter"/>
</dbReference>
<proteinExistence type="inferred from homology"/>
<dbReference type="STRING" id="411945.GA0061102_102454"/>
<dbReference type="InterPro" id="IPR005000">
    <property type="entry name" value="Aldolase/citrate-lyase_domain"/>
</dbReference>
<evidence type="ECO:0000256" key="2">
    <source>
        <dbReference type="ARBA" id="ARBA00022723"/>
    </source>
</evidence>
<gene>
    <name evidence="5" type="ORF">GA0061102_102454</name>
</gene>
<accession>A0A1C3W8F6</accession>
<dbReference type="Pfam" id="PF03328">
    <property type="entry name" value="HpcH_HpaI"/>
    <property type="match status" value="1"/>
</dbReference>
<comment type="similarity">
    <text evidence="1">Belongs to the HpcH/HpaI aldolase family.</text>
</comment>
<sequence>MGERNPHLPLRKRVADRQRLTGSFVKIPSPSSIEILASAGFDFVVIDQEHGVFDRMATDIALLACKASAISGIVRVPALTPDGILSALDCGATGILAPHIDSVDRAEKLVEACRYRGGRRGFSAVTRAGDYGAKSMWKHIDEADGGVAAIAMIEDPAGVENIEDIVAVEGLDAVFIGRGDLTVAFGAATRDDPAIVSAVDTIIDAARKTNTSVWMMVDSVEDMAPLAAKGVSSFIVSSDQGMLRNAARQIMRGAQVFVEGK</sequence>
<name>A0A1C3W8F6_9HYPH</name>
<keyword evidence="2" id="KW-0479">Metal-binding</keyword>
<evidence type="ECO:0000256" key="1">
    <source>
        <dbReference type="ARBA" id="ARBA00005568"/>
    </source>
</evidence>
<dbReference type="PANTHER" id="PTHR30502:SF0">
    <property type="entry name" value="PHOSPHOENOLPYRUVATE CARBOXYLASE FAMILY PROTEIN"/>
    <property type="match status" value="1"/>
</dbReference>
<dbReference type="PANTHER" id="PTHR30502">
    <property type="entry name" value="2-KETO-3-DEOXY-L-RHAMNONATE ALDOLASE"/>
    <property type="match status" value="1"/>
</dbReference>
<organism evidence="5 6">
    <name type="scientific">Rhizobium miluonense</name>
    <dbReference type="NCBI Taxonomy" id="411945"/>
    <lineage>
        <taxon>Bacteria</taxon>
        <taxon>Pseudomonadati</taxon>
        <taxon>Pseudomonadota</taxon>
        <taxon>Alphaproteobacteria</taxon>
        <taxon>Hyphomicrobiales</taxon>
        <taxon>Rhizobiaceae</taxon>
        <taxon>Rhizobium/Agrobacterium group</taxon>
        <taxon>Rhizobium</taxon>
    </lineage>
</organism>
<dbReference type="RefSeq" id="WP_092852109.1">
    <property type="nucleotide sequence ID" value="NZ_FMAH01000024.1"/>
</dbReference>
<evidence type="ECO:0000313" key="6">
    <source>
        <dbReference type="Proteomes" id="UP000199435"/>
    </source>
</evidence>
<dbReference type="InterPro" id="IPR015813">
    <property type="entry name" value="Pyrv/PenolPyrv_kinase-like_dom"/>
</dbReference>
<dbReference type="Proteomes" id="UP000199435">
    <property type="component" value="Unassembled WGS sequence"/>
</dbReference>
<dbReference type="InterPro" id="IPR050251">
    <property type="entry name" value="HpcH-HpaI_aldolase"/>
</dbReference>
<protein>
    <submittedName>
        <fullName evidence="5">2-keto-3-deoxy-L-rhamnonate aldolase RhmA</fullName>
    </submittedName>
</protein>
<dbReference type="AlphaFoldDB" id="A0A1C3W8F6"/>
<evidence type="ECO:0000313" key="5">
    <source>
        <dbReference type="EMBL" id="SCB36024.1"/>
    </source>
</evidence>
<dbReference type="InterPro" id="IPR040442">
    <property type="entry name" value="Pyrv_kinase-like_dom_sf"/>
</dbReference>
<dbReference type="Gene3D" id="3.20.20.60">
    <property type="entry name" value="Phosphoenolpyruvate-binding domains"/>
    <property type="match status" value="1"/>
</dbReference>
<feature type="domain" description="HpcH/HpaI aldolase/citrate lyase" evidence="4">
    <location>
        <begin position="22"/>
        <end position="230"/>
    </location>
</feature>
<reference evidence="6" key="1">
    <citation type="submission" date="2016-08" db="EMBL/GenBank/DDBJ databases">
        <authorList>
            <person name="Varghese N."/>
            <person name="Submissions Spin"/>
        </authorList>
    </citation>
    <scope>NUCLEOTIDE SEQUENCE [LARGE SCALE GENOMIC DNA]</scope>
    <source>
        <strain evidence="6">HAMBI 2971</strain>
    </source>
</reference>
<dbReference type="SUPFAM" id="SSF51621">
    <property type="entry name" value="Phosphoenolpyruvate/pyruvate domain"/>
    <property type="match status" value="1"/>
</dbReference>
<evidence type="ECO:0000256" key="3">
    <source>
        <dbReference type="ARBA" id="ARBA00023239"/>
    </source>
</evidence>